<protein>
    <submittedName>
        <fullName evidence="2">Uncharacterized protein LOC111374142</fullName>
    </submittedName>
</protein>
<dbReference type="Gramene" id="OE9A115945T1">
    <property type="protein sequence ID" value="OE9A115945C1"/>
    <property type="gene ID" value="OE9A115945"/>
</dbReference>
<dbReference type="Proteomes" id="UP000594638">
    <property type="component" value="Unassembled WGS sequence"/>
</dbReference>
<organism evidence="2 3">
    <name type="scientific">Olea europaea subsp. europaea</name>
    <dbReference type="NCBI Taxonomy" id="158383"/>
    <lineage>
        <taxon>Eukaryota</taxon>
        <taxon>Viridiplantae</taxon>
        <taxon>Streptophyta</taxon>
        <taxon>Embryophyta</taxon>
        <taxon>Tracheophyta</taxon>
        <taxon>Spermatophyta</taxon>
        <taxon>Magnoliopsida</taxon>
        <taxon>eudicotyledons</taxon>
        <taxon>Gunneridae</taxon>
        <taxon>Pentapetalae</taxon>
        <taxon>asterids</taxon>
        <taxon>lamiids</taxon>
        <taxon>Lamiales</taxon>
        <taxon>Oleaceae</taxon>
        <taxon>Oleeae</taxon>
        <taxon>Olea</taxon>
    </lineage>
</organism>
<sequence>MTTPAERGNMADQESNANEESETRLEPPLPPPLVEKPEEEYPQVKEEKDVEKKELKPWEQHSAVISIPRFDYNAPSALVQHSHSGFFIICPISQSSIPTYLFVGFKI</sequence>
<comment type="caution">
    <text evidence="2">The sequence shown here is derived from an EMBL/GenBank/DDBJ whole genome shotgun (WGS) entry which is preliminary data.</text>
</comment>
<proteinExistence type="predicted"/>
<reference evidence="2 3" key="1">
    <citation type="submission" date="2019-12" db="EMBL/GenBank/DDBJ databases">
        <authorList>
            <person name="Alioto T."/>
            <person name="Alioto T."/>
            <person name="Gomez Garrido J."/>
        </authorList>
    </citation>
    <scope>NUCLEOTIDE SEQUENCE [LARGE SCALE GENOMIC DNA]</scope>
</reference>
<feature type="region of interest" description="Disordered" evidence="1">
    <location>
        <begin position="1"/>
        <end position="55"/>
    </location>
</feature>
<dbReference type="EMBL" id="CACTIH010002299">
    <property type="protein sequence ID" value="CAA2975718.1"/>
    <property type="molecule type" value="Genomic_DNA"/>
</dbReference>
<accession>A0A8S0RAL3</accession>
<gene>
    <name evidence="2" type="ORF">OLEA9_A115945</name>
</gene>
<feature type="compositionally biased region" description="Basic and acidic residues" evidence="1">
    <location>
        <begin position="42"/>
        <end position="55"/>
    </location>
</feature>
<evidence type="ECO:0000313" key="3">
    <source>
        <dbReference type="Proteomes" id="UP000594638"/>
    </source>
</evidence>
<dbReference type="AlphaFoldDB" id="A0A8S0RAL3"/>
<dbReference type="OrthoDB" id="367221at2759"/>
<evidence type="ECO:0000313" key="2">
    <source>
        <dbReference type="EMBL" id="CAA2975718.1"/>
    </source>
</evidence>
<keyword evidence="3" id="KW-1185">Reference proteome</keyword>
<evidence type="ECO:0000256" key="1">
    <source>
        <dbReference type="SAM" id="MobiDB-lite"/>
    </source>
</evidence>
<name>A0A8S0RAL3_OLEEU</name>